<protein>
    <submittedName>
        <fullName evidence="3">Response regulator</fullName>
    </submittedName>
</protein>
<evidence type="ECO:0000313" key="3">
    <source>
        <dbReference type="EMBL" id="QKD83207.1"/>
    </source>
</evidence>
<dbReference type="Gene3D" id="3.40.50.2300">
    <property type="match status" value="1"/>
</dbReference>
<name>A0A6M8BED8_9CYAN</name>
<dbReference type="PANTHER" id="PTHR44520">
    <property type="entry name" value="RESPONSE REGULATOR RCP1-RELATED"/>
    <property type="match status" value="1"/>
</dbReference>
<dbReference type="RefSeq" id="WP_172356724.1">
    <property type="nucleotide sequence ID" value="NZ_CP053661.1"/>
</dbReference>
<dbReference type="GO" id="GO:0000160">
    <property type="term" value="P:phosphorelay signal transduction system"/>
    <property type="evidence" value="ECO:0007669"/>
    <property type="project" value="InterPro"/>
</dbReference>
<dbReference type="InterPro" id="IPR011006">
    <property type="entry name" value="CheY-like_superfamily"/>
</dbReference>
<dbReference type="Pfam" id="PF00072">
    <property type="entry name" value="Response_reg"/>
    <property type="match status" value="1"/>
</dbReference>
<dbReference type="SMART" id="SM00448">
    <property type="entry name" value="REC"/>
    <property type="match status" value="1"/>
</dbReference>
<dbReference type="InterPro" id="IPR052893">
    <property type="entry name" value="TCS_response_regulator"/>
</dbReference>
<evidence type="ECO:0000256" key="1">
    <source>
        <dbReference type="PROSITE-ProRule" id="PRU00169"/>
    </source>
</evidence>
<dbReference type="PANTHER" id="PTHR44520:SF1">
    <property type="entry name" value="TWO-COMPONENT SYSTEM REGULATORY PROTEIN"/>
    <property type="match status" value="1"/>
</dbReference>
<dbReference type="SUPFAM" id="SSF52172">
    <property type="entry name" value="CheY-like"/>
    <property type="match status" value="1"/>
</dbReference>
<dbReference type="KEGG" id="theu:HPC62_14285"/>
<evidence type="ECO:0000259" key="2">
    <source>
        <dbReference type="PROSITE" id="PS50110"/>
    </source>
</evidence>
<dbReference type="PROSITE" id="PS50110">
    <property type="entry name" value="RESPONSE_REGULATORY"/>
    <property type="match status" value="1"/>
</dbReference>
<feature type="domain" description="Response regulatory" evidence="2">
    <location>
        <begin position="10"/>
        <end position="145"/>
    </location>
</feature>
<reference evidence="3 4" key="1">
    <citation type="submission" date="2020-05" db="EMBL/GenBank/DDBJ databases">
        <title>Complete genome sequence of of a novel Thermoleptolyngbya strain isolated from hot springs of Ganzi, Sichuan China.</title>
        <authorList>
            <person name="Tang J."/>
            <person name="Daroch M."/>
            <person name="Li L."/>
            <person name="Waleron K."/>
            <person name="Waleron M."/>
            <person name="Waleron M."/>
        </authorList>
    </citation>
    <scope>NUCLEOTIDE SEQUENCE [LARGE SCALE GENOMIC DNA]</scope>
    <source>
        <strain evidence="3 4">PKUAC-SCTA183</strain>
    </source>
</reference>
<accession>A0A6M8BED8</accession>
<dbReference type="AlphaFoldDB" id="A0A6M8BED8"/>
<feature type="modified residue" description="4-aspartylphosphate" evidence="1">
    <location>
        <position position="78"/>
    </location>
</feature>
<keyword evidence="4" id="KW-1185">Reference proteome</keyword>
<keyword evidence="1" id="KW-0597">Phosphoprotein</keyword>
<dbReference type="CDD" id="cd17557">
    <property type="entry name" value="REC_Rcp-like"/>
    <property type="match status" value="1"/>
</dbReference>
<dbReference type="InterPro" id="IPR001789">
    <property type="entry name" value="Sig_transdc_resp-reg_receiver"/>
</dbReference>
<sequence length="162" mass="18001">MNPPEIESSRLLLVEDDPNDVELIRLALETGGLAAPMDVVNDGEAALNYLLGEALDNSLDDASQSAAARPLPRFVLLDLKLPRINGIQLLQRLRSHPRTRRLVIVVMSSSQEDPDLNACYDLGINSYIVKPQDFQQFSDAVQQISHYWMQLNCPPLPTPLPS</sequence>
<evidence type="ECO:0000313" key="4">
    <source>
        <dbReference type="Proteomes" id="UP000505210"/>
    </source>
</evidence>
<dbReference type="Proteomes" id="UP000505210">
    <property type="component" value="Chromosome"/>
</dbReference>
<organism evidence="3 4">
    <name type="scientific">Thermoleptolyngbya sichuanensis A183</name>
    <dbReference type="NCBI Taxonomy" id="2737172"/>
    <lineage>
        <taxon>Bacteria</taxon>
        <taxon>Bacillati</taxon>
        <taxon>Cyanobacteriota</taxon>
        <taxon>Cyanophyceae</taxon>
        <taxon>Oculatellales</taxon>
        <taxon>Oculatellaceae</taxon>
        <taxon>Thermoleptolyngbya</taxon>
        <taxon>Thermoleptolyngbya sichuanensis</taxon>
    </lineage>
</organism>
<proteinExistence type="predicted"/>
<dbReference type="EMBL" id="CP053661">
    <property type="protein sequence ID" value="QKD83207.1"/>
    <property type="molecule type" value="Genomic_DNA"/>
</dbReference>
<gene>
    <name evidence="3" type="ORF">HPC62_14285</name>
</gene>